<proteinExistence type="predicted"/>
<dbReference type="RefSeq" id="XP_043166498.1">
    <property type="nucleotide sequence ID" value="XM_043310563.1"/>
</dbReference>
<dbReference type="AlphaFoldDB" id="A0A8J2N3R7"/>
<accession>A0A8J2N3R7</accession>
<dbReference type="GeneID" id="67014459"/>
<evidence type="ECO:0000313" key="1">
    <source>
        <dbReference type="EMBL" id="CAG5152904.1"/>
    </source>
</evidence>
<protein>
    <submittedName>
        <fullName evidence="1">Uncharacterized protein</fullName>
    </submittedName>
</protein>
<gene>
    <name evidence="1" type="ORF">ALTATR162_LOCUS2957</name>
</gene>
<dbReference type="OrthoDB" id="3668960at2759"/>
<comment type="caution">
    <text evidence="1">The sequence shown here is derived from an EMBL/GenBank/DDBJ whole genome shotgun (WGS) entry which is preliminary data.</text>
</comment>
<sequence length="90" mass="10225">MATNRCLQILTAADNITVAAYQIFCECQTDENIKVKDWEEPTTGLNDEDRKKLDEVVGNLTHAWERSAPCANLVALVRWRRDARGIMGYP</sequence>
<keyword evidence="2" id="KW-1185">Reference proteome</keyword>
<dbReference type="Proteomes" id="UP000676310">
    <property type="component" value="Unassembled WGS sequence"/>
</dbReference>
<reference evidence="1" key="1">
    <citation type="submission" date="2021-05" db="EMBL/GenBank/DDBJ databases">
        <authorList>
            <person name="Stam R."/>
        </authorList>
    </citation>
    <scope>NUCLEOTIDE SEQUENCE</scope>
    <source>
        <strain evidence="1">CS162</strain>
    </source>
</reference>
<name>A0A8J2N3R7_9PLEO</name>
<evidence type="ECO:0000313" key="2">
    <source>
        <dbReference type="Proteomes" id="UP000676310"/>
    </source>
</evidence>
<dbReference type="EMBL" id="CAJRGZ010000016">
    <property type="protein sequence ID" value="CAG5152904.1"/>
    <property type="molecule type" value="Genomic_DNA"/>
</dbReference>
<organism evidence="1 2">
    <name type="scientific">Alternaria atra</name>
    <dbReference type="NCBI Taxonomy" id="119953"/>
    <lineage>
        <taxon>Eukaryota</taxon>
        <taxon>Fungi</taxon>
        <taxon>Dikarya</taxon>
        <taxon>Ascomycota</taxon>
        <taxon>Pezizomycotina</taxon>
        <taxon>Dothideomycetes</taxon>
        <taxon>Pleosporomycetidae</taxon>
        <taxon>Pleosporales</taxon>
        <taxon>Pleosporineae</taxon>
        <taxon>Pleosporaceae</taxon>
        <taxon>Alternaria</taxon>
        <taxon>Alternaria sect. Ulocladioides</taxon>
    </lineage>
</organism>